<name>A0A0Q0XIN7_9FLAO</name>
<dbReference type="AlphaFoldDB" id="A0A0Q0XIN7"/>
<dbReference type="STRING" id="346185.AAY42_00485"/>
<reference evidence="1 2" key="1">
    <citation type="submission" date="2015-04" db="EMBL/GenBank/DDBJ databases">
        <title>Complete genome of flavobacterium.</title>
        <authorList>
            <person name="Kwon Y.M."/>
            <person name="Kim S.-J."/>
        </authorList>
    </citation>
    <scope>NUCLEOTIDE SEQUENCE [LARGE SCALE GENOMIC DNA]</scope>
    <source>
        <strain evidence="1 2">DK169</strain>
    </source>
</reference>
<gene>
    <name evidence="1" type="ORF">AAY42_00485</name>
</gene>
<evidence type="ECO:0008006" key="3">
    <source>
        <dbReference type="Google" id="ProtNLM"/>
    </source>
</evidence>
<dbReference type="OrthoDB" id="1417969at2"/>
<proteinExistence type="predicted"/>
<protein>
    <recommendedName>
        <fullName evidence="3">Lipoprotein</fullName>
    </recommendedName>
</protein>
<dbReference type="PROSITE" id="PS51257">
    <property type="entry name" value="PROKAR_LIPOPROTEIN"/>
    <property type="match status" value="1"/>
</dbReference>
<evidence type="ECO:0000313" key="2">
    <source>
        <dbReference type="Proteomes" id="UP000050827"/>
    </source>
</evidence>
<organism evidence="1 2">
    <name type="scientific">Flagellimonas eckloniae</name>
    <dbReference type="NCBI Taxonomy" id="346185"/>
    <lineage>
        <taxon>Bacteria</taxon>
        <taxon>Pseudomonadati</taxon>
        <taxon>Bacteroidota</taxon>
        <taxon>Flavobacteriia</taxon>
        <taxon>Flavobacteriales</taxon>
        <taxon>Flavobacteriaceae</taxon>
        <taxon>Flagellimonas</taxon>
    </lineage>
</organism>
<accession>A0A0Q0XIN7</accession>
<dbReference type="EMBL" id="LCTZ01000002">
    <property type="protein sequence ID" value="KQC28544.1"/>
    <property type="molecule type" value="Genomic_DNA"/>
</dbReference>
<dbReference type="Proteomes" id="UP000050827">
    <property type="component" value="Unassembled WGS sequence"/>
</dbReference>
<evidence type="ECO:0000313" key="1">
    <source>
        <dbReference type="EMBL" id="KQC28544.1"/>
    </source>
</evidence>
<comment type="caution">
    <text evidence="1">The sequence shown here is derived from an EMBL/GenBank/DDBJ whole genome shotgun (WGS) entry which is preliminary data.</text>
</comment>
<dbReference type="RefSeq" id="WP_055392058.1">
    <property type="nucleotide sequence ID" value="NZ_LCTZ01000002.1"/>
</dbReference>
<dbReference type="PATRIC" id="fig|1547436.3.peg.95"/>
<keyword evidence="2" id="KW-1185">Reference proteome</keyword>
<sequence length="172" mass="18657">MRKFFFSALVLVTFFSCGDGDLQIETIDFDSISIQYCDDPVASSNNILFKINGDEALILNLQSGALNNGVVGDTITTESAVSSQSTITYRIFSDDVSSDYFCDDIPLATPTVVDEIEAEDGSVFIETIIDADTTNYVHTITLSGISFVTTSGERITNLTIDEFGEVTTTIPN</sequence>